<dbReference type="Pfam" id="PF02922">
    <property type="entry name" value="CBM_48"/>
    <property type="match status" value="1"/>
</dbReference>
<dbReference type="Proteomes" id="UP000287247">
    <property type="component" value="Unassembled WGS sequence"/>
</dbReference>
<dbReference type="Gene3D" id="2.60.40.10">
    <property type="entry name" value="Immunoglobulins"/>
    <property type="match status" value="1"/>
</dbReference>
<dbReference type="CDD" id="cd02856">
    <property type="entry name" value="E_set_GDE_Isoamylase_N"/>
    <property type="match status" value="1"/>
</dbReference>
<keyword evidence="4" id="KW-0326">Glycosidase</keyword>
<keyword evidence="2" id="KW-0378">Hydrolase</keyword>
<dbReference type="SMART" id="SM00642">
    <property type="entry name" value="Aamy"/>
    <property type="match status" value="1"/>
</dbReference>
<dbReference type="Pfam" id="PF21156">
    <property type="entry name" value="ISOA1-3_C"/>
    <property type="match status" value="1"/>
</dbReference>
<dbReference type="CDD" id="cd11326">
    <property type="entry name" value="AmyAc_Glg_debranch"/>
    <property type="match status" value="1"/>
</dbReference>
<dbReference type="InterPro" id="IPR006047">
    <property type="entry name" value="GH13_cat_dom"/>
</dbReference>
<dbReference type="InterPro" id="IPR044505">
    <property type="entry name" value="GlgX_Isoamylase_N_E_set"/>
</dbReference>
<dbReference type="InterPro" id="IPR017853">
    <property type="entry name" value="GH"/>
</dbReference>
<dbReference type="InterPro" id="IPR013780">
    <property type="entry name" value="Glyco_hydro_b"/>
</dbReference>
<dbReference type="InterPro" id="IPR048650">
    <property type="entry name" value="ISOA1-3-like_C"/>
</dbReference>
<name>A0A401ILU4_APHSA</name>
<evidence type="ECO:0000259" key="5">
    <source>
        <dbReference type="SMART" id="SM00642"/>
    </source>
</evidence>
<keyword evidence="3" id="KW-0809">Transit peptide</keyword>
<organism evidence="6 7">
    <name type="scientific">Aphanothece sacrum FPU1</name>
    <dbReference type="NCBI Taxonomy" id="1920663"/>
    <lineage>
        <taxon>Bacteria</taxon>
        <taxon>Bacillati</taxon>
        <taxon>Cyanobacteriota</taxon>
        <taxon>Cyanophyceae</taxon>
        <taxon>Oscillatoriophycideae</taxon>
        <taxon>Chroococcales</taxon>
        <taxon>Aphanothecaceae</taxon>
        <taxon>Aphanothece</taxon>
    </lineage>
</organism>
<accession>A0A401ILU4</accession>
<dbReference type="SUPFAM" id="SSF51445">
    <property type="entry name" value="(Trans)glycosidases"/>
    <property type="match status" value="1"/>
</dbReference>
<dbReference type="GO" id="GO:0019156">
    <property type="term" value="F:isoamylase activity"/>
    <property type="evidence" value="ECO:0007669"/>
    <property type="project" value="UniProtKB-ARBA"/>
</dbReference>
<dbReference type="PANTHER" id="PTHR43002">
    <property type="entry name" value="GLYCOGEN DEBRANCHING ENZYME"/>
    <property type="match status" value="1"/>
</dbReference>
<dbReference type="SUPFAM" id="SSF51011">
    <property type="entry name" value="Glycosyl hydrolase domain"/>
    <property type="match status" value="1"/>
</dbReference>
<evidence type="ECO:0000256" key="2">
    <source>
        <dbReference type="ARBA" id="ARBA00022801"/>
    </source>
</evidence>
<dbReference type="InterPro" id="IPR011837">
    <property type="entry name" value="Glycogen_debranch_GlgX"/>
</dbReference>
<evidence type="ECO:0000256" key="3">
    <source>
        <dbReference type="ARBA" id="ARBA00022946"/>
    </source>
</evidence>
<dbReference type="InterPro" id="IPR013783">
    <property type="entry name" value="Ig-like_fold"/>
</dbReference>
<dbReference type="OrthoDB" id="9761875at2"/>
<dbReference type="InterPro" id="IPR014756">
    <property type="entry name" value="Ig_E-set"/>
</dbReference>
<evidence type="ECO:0000256" key="4">
    <source>
        <dbReference type="ARBA" id="ARBA00023295"/>
    </source>
</evidence>
<dbReference type="GO" id="GO:0004135">
    <property type="term" value="F:amylo-alpha-1,6-glucosidase activity"/>
    <property type="evidence" value="ECO:0007669"/>
    <property type="project" value="InterPro"/>
</dbReference>
<dbReference type="GO" id="GO:0005980">
    <property type="term" value="P:glycogen catabolic process"/>
    <property type="evidence" value="ECO:0007669"/>
    <property type="project" value="InterPro"/>
</dbReference>
<dbReference type="RefSeq" id="WP_124978632.1">
    <property type="nucleotide sequence ID" value="NZ_BDQK01000016.1"/>
</dbReference>
<feature type="domain" description="Glycosyl hydrolase family 13 catalytic" evidence="5">
    <location>
        <begin position="158"/>
        <end position="579"/>
    </location>
</feature>
<dbReference type="NCBIfam" id="TIGR02100">
    <property type="entry name" value="glgX_debranch"/>
    <property type="match status" value="1"/>
</dbReference>
<dbReference type="Gene3D" id="3.20.20.80">
    <property type="entry name" value="Glycosidases"/>
    <property type="match status" value="1"/>
</dbReference>
<evidence type="ECO:0000313" key="6">
    <source>
        <dbReference type="EMBL" id="GBF82215.1"/>
    </source>
</evidence>
<evidence type="ECO:0000313" key="7">
    <source>
        <dbReference type="Proteomes" id="UP000287247"/>
    </source>
</evidence>
<dbReference type="SUPFAM" id="SSF81296">
    <property type="entry name" value="E set domains"/>
    <property type="match status" value="1"/>
</dbReference>
<dbReference type="Pfam" id="PF00128">
    <property type="entry name" value="Alpha-amylase"/>
    <property type="match status" value="1"/>
</dbReference>
<protein>
    <submittedName>
        <fullName evidence="6">Glycogen debranching enzyme</fullName>
    </submittedName>
</protein>
<reference evidence="7" key="1">
    <citation type="submission" date="2017-05" db="EMBL/GenBank/DDBJ databases">
        <title>Physiological properties and genetic analysis related to exopolysaccharide production of fresh-water unicellular cyanobacterium Aphanothece sacrum, Suizenji Nori, that has been cultured as a food source in Japan.</title>
        <authorList>
            <person name="Kanesaki Y."/>
            <person name="Yoshikawa S."/>
            <person name="Ohki K."/>
        </authorList>
    </citation>
    <scope>NUCLEOTIDE SEQUENCE [LARGE SCALE GENOMIC DNA]</scope>
    <source>
        <strain evidence="7">FPU1</strain>
    </source>
</reference>
<dbReference type="InterPro" id="IPR004193">
    <property type="entry name" value="Glyco_hydro_13_N"/>
</dbReference>
<proteinExistence type="inferred from homology"/>
<comment type="similarity">
    <text evidence="1">Belongs to the glycosyl hydrolase 13 family.</text>
</comment>
<keyword evidence="7" id="KW-1185">Reference proteome</keyword>
<dbReference type="AlphaFoldDB" id="A0A401ILU4"/>
<dbReference type="Gene3D" id="2.60.40.1180">
    <property type="entry name" value="Golgi alpha-mannosidase II"/>
    <property type="match status" value="1"/>
</dbReference>
<dbReference type="EMBL" id="BDQK01000016">
    <property type="protein sequence ID" value="GBF82215.1"/>
    <property type="molecule type" value="Genomic_DNA"/>
</dbReference>
<gene>
    <name evidence="6" type="ORF">AsFPU1_3643</name>
</gene>
<sequence length="695" mass="79617">MLLKTLPGESHPLGATVEHNGVNFCLFSKHATAVELLLFDQPNAPQPIDTIPLDPQLNRTHYYWHIFIPELQAGQVYAYRVDGPYTPEKGHRFDKNKVLLDPYGKAIVGSSIYNRNAARQPGDNCAQALRNVVIDNSNYDWEGDRPLRLHYSESVIYEMHVGGFTRNPNSGLSPEKRGTFAGLIEKIPYLKNLGITAVELLPVHYFDPEDAMPGLTNYWGYSTINFFTPHRSYSSDKSVLGPINEFRDMVKALHKAGIEVILDVVFNHTAEGDERGATLCFRGIDNETYYILEPDLIHYKNYSGCGNTFRGNHPIVGRLILDCLRYWVTEMHVDGFRFDLASVLTRDAKGNPLENRQTHTPDILWSIESDPALAGTKLIAEAWDAAGLYDVGRFVELADWFAEWNGPFRDDVRRFIKGDAGMVPCLAARILGSPDIYHRIDTDVNRSINFITCHDGFSLNDLVSYNEKHNEANKENSRDGANDNYSWNCGIEGETDDPKIEALRLQQIKNFLTILFISQGTPMILMGDEVRHTRKGNNNVYCQDNELNWFDWEEVDRQFDLWCFVRRLIHFIQGLQLFRQEERLEVTYASLHHPYISWHGTELGKPDWSDYSRCLAFSLRHPDADEHLHVMLNSYWKPLEFELPVLGHGESWYRVIDTALPLSETFCELDAAYQVKTQIYEVQARSCVILMVQPI</sequence>
<comment type="caution">
    <text evidence="6">The sequence shown here is derived from an EMBL/GenBank/DDBJ whole genome shotgun (WGS) entry which is preliminary data.</text>
</comment>
<evidence type="ECO:0000256" key="1">
    <source>
        <dbReference type="ARBA" id="ARBA00008061"/>
    </source>
</evidence>